<dbReference type="InterPro" id="IPR058240">
    <property type="entry name" value="rSAM_sf"/>
</dbReference>
<feature type="binding site" evidence="15">
    <location>
        <position position="105"/>
    </location>
    <ligand>
        <name>[4Fe-4S] cluster</name>
        <dbReference type="ChEBI" id="CHEBI:49883"/>
        <note>4Fe-4S-S-AdoMet</note>
    </ligand>
</feature>
<keyword evidence="4" id="KW-0820">tRNA-binding</keyword>
<dbReference type="STRING" id="273116.gene:9381281"/>
<evidence type="ECO:0000256" key="6">
    <source>
        <dbReference type="ARBA" id="ARBA00022691"/>
    </source>
</evidence>
<keyword evidence="5" id="KW-0808">Transferase</keyword>
<dbReference type="EC" id="2.3.1.311" evidence="13"/>
<gene>
    <name evidence="17" type="ORF">TVG0485350</name>
</gene>
<comment type="cofactor">
    <cofactor evidence="15">
        <name>[4Fe-4S] cluster</name>
        <dbReference type="ChEBI" id="CHEBI:49883"/>
    </cofactor>
    <text evidence="15">Binds 1 [4Fe-4S] cluster. The cluster is coordinated with 3 cysteines and an exchangeable S-adenosyl-L-methionine.</text>
</comment>
<dbReference type="GO" id="GO:0005737">
    <property type="term" value="C:cytoplasm"/>
    <property type="evidence" value="ECO:0007669"/>
    <property type="project" value="TreeGrafter"/>
</dbReference>
<dbReference type="GO" id="GO:0046872">
    <property type="term" value="F:metal ion binding"/>
    <property type="evidence" value="ECO:0007669"/>
    <property type="project" value="UniProtKB-KW"/>
</dbReference>
<dbReference type="InterPro" id="IPR032432">
    <property type="entry name" value="Radical_SAM_C"/>
</dbReference>
<dbReference type="SFLD" id="SFLDF00344">
    <property type="entry name" value="ELP3-like"/>
    <property type="match status" value="1"/>
</dbReference>
<dbReference type="Gene3D" id="3.40.630.30">
    <property type="match status" value="1"/>
</dbReference>
<dbReference type="InterPro" id="IPR016181">
    <property type="entry name" value="Acyl_CoA_acyltransferase"/>
</dbReference>
<dbReference type="GO" id="GO:0051539">
    <property type="term" value="F:4 iron, 4 sulfur cluster binding"/>
    <property type="evidence" value="ECO:0007669"/>
    <property type="project" value="UniProtKB-KW"/>
</dbReference>
<dbReference type="EMBL" id="BA000011">
    <property type="protein sequence ID" value="BAB59640.1"/>
    <property type="molecule type" value="Genomic_DNA"/>
</dbReference>
<evidence type="ECO:0000313" key="18">
    <source>
        <dbReference type="Proteomes" id="UP000001017"/>
    </source>
</evidence>
<dbReference type="PANTHER" id="PTHR11135">
    <property type="entry name" value="HISTONE ACETYLTRANSFERASE-RELATED"/>
    <property type="match status" value="1"/>
</dbReference>
<dbReference type="PROSITE" id="PS51918">
    <property type="entry name" value="RADICAL_SAM"/>
    <property type="match status" value="1"/>
</dbReference>
<dbReference type="Pfam" id="PF16199">
    <property type="entry name" value="Radical_SAM_C"/>
    <property type="match status" value="1"/>
</dbReference>
<dbReference type="Pfam" id="PF23613">
    <property type="entry name" value="ELP3_N"/>
    <property type="match status" value="1"/>
</dbReference>
<evidence type="ECO:0000259" key="16">
    <source>
        <dbReference type="PROSITE" id="PS51918"/>
    </source>
</evidence>
<dbReference type="Proteomes" id="UP000001017">
    <property type="component" value="Chromosome"/>
</dbReference>
<dbReference type="PIRSF" id="PIRSF005669">
    <property type="entry name" value="Hist_AcTrfase_ELP3"/>
    <property type="match status" value="1"/>
</dbReference>
<dbReference type="GO" id="GO:0106261">
    <property type="term" value="F:tRNA uridine(34) acetyltransferase activity"/>
    <property type="evidence" value="ECO:0007669"/>
    <property type="project" value="UniProtKB-EC"/>
</dbReference>
<evidence type="ECO:0000256" key="4">
    <source>
        <dbReference type="ARBA" id="ARBA00022555"/>
    </source>
</evidence>
<evidence type="ECO:0000256" key="9">
    <source>
        <dbReference type="ARBA" id="ARBA00022884"/>
    </source>
</evidence>
<dbReference type="AlphaFoldDB" id="Q97BF8"/>
<feature type="binding site" evidence="15">
    <location>
        <position position="97"/>
    </location>
    <ligand>
        <name>[4Fe-4S] cluster</name>
        <dbReference type="ChEBI" id="CHEBI:49883"/>
        <note>4Fe-4S-S-AdoMet</note>
    </ligand>
</feature>
<evidence type="ECO:0000256" key="1">
    <source>
        <dbReference type="ARBA" id="ARBA00005217"/>
    </source>
</evidence>
<dbReference type="SUPFAM" id="SSF55729">
    <property type="entry name" value="Acyl-CoA N-acyltransferases (Nat)"/>
    <property type="match status" value="1"/>
</dbReference>
<feature type="binding site" evidence="15">
    <location>
        <position position="102"/>
    </location>
    <ligand>
        <name>[4Fe-4S] cluster</name>
        <dbReference type="ChEBI" id="CHEBI:49883"/>
        <note>4Fe-4S-S-AdoMet</note>
    </ligand>
</feature>
<dbReference type="InterPro" id="IPR006638">
    <property type="entry name" value="Elp3/MiaA/NifB-like_rSAM"/>
</dbReference>
<comment type="catalytic activity">
    <reaction evidence="14">
        <text>uridine(34) in tRNA + acetyl-CoA + S-adenosyl-L-methionine + H2O = 5-(carboxymethyl)uridine(34) in tRNA + 5'-deoxyadenosine + L-methionine + CoA + 2 H(+)</text>
        <dbReference type="Rhea" id="RHEA:61020"/>
        <dbReference type="Rhea" id="RHEA-COMP:10407"/>
        <dbReference type="Rhea" id="RHEA-COMP:11727"/>
        <dbReference type="ChEBI" id="CHEBI:15377"/>
        <dbReference type="ChEBI" id="CHEBI:15378"/>
        <dbReference type="ChEBI" id="CHEBI:17319"/>
        <dbReference type="ChEBI" id="CHEBI:57287"/>
        <dbReference type="ChEBI" id="CHEBI:57288"/>
        <dbReference type="ChEBI" id="CHEBI:57844"/>
        <dbReference type="ChEBI" id="CHEBI:59789"/>
        <dbReference type="ChEBI" id="CHEBI:65315"/>
        <dbReference type="ChEBI" id="CHEBI:74882"/>
        <dbReference type="EC" id="2.3.1.311"/>
    </reaction>
    <physiologicalReaction direction="left-to-right" evidence="14">
        <dbReference type="Rhea" id="RHEA:61021"/>
    </physiologicalReaction>
</comment>
<accession>Q97BF8</accession>
<proteinExistence type="inferred from homology"/>
<dbReference type="Pfam" id="PF04055">
    <property type="entry name" value="Radical_SAM"/>
    <property type="match status" value="1"/>
</dbReference>
<dbReference type="SFLD" id="SFLDS00029">
    <property type="entry name" value="Radical_SAM"/>
    <property type="match status" value="1"/>
</dbReference>
<dbReference type="DNASU" id="1441014"/>
<organism evidence="17 18">
    <name type="scientific">Thermoplasma volcanium (strain ATCC 51530 / DSM 4299 / JCM 9571 / NBRC 15438 / GSS1)</name>
    <dbReference type="NCBI Taxonomy" id="273116"/>
    <lineage>
        <taxon>Archaea</taxon>
        <taxon>Methanobacteriati</taxon>
        <taxon>Thermoplasmatota</taxon>
        <taxon>Thermoplasmata</taxon>
        <taxon>Thermoplasmatales</taxon>
        <taxon>Thermoplasmataceae</taxon>
        <taxon>Thermoplasma</taxon>
    </lineage>
</organism>
<evidence type="ECO:0000256" key="8">
    <source>
        <dbReference type="ARBA" id="ARBA00022723"/>
    </source>
</evidence>
<evidence type="ECO:0000256" key="10">
    <source>
        <dbReference type="ARBA" id="ARBA00023004"/>
    </source>
</evidence>
<evidence type="ECO:0000256" key="3">
    <source>
        <dbReference type="ARBA" id="ARBA00022485"/>
    </source>
</evidence>
<keyword evidence="7" id="KW-0819">tRNA processing</keyword>
<dbReference type="PaxDb" id="273116-14324713"/>
<evidence type="ECO:0000256" key="5">
    <source>
        <dbReference type="ARBA" id="ARBA00022679"/>
    </source>
</evidence>
<dbReference type="GO" id="GO:0000049">
    <property type="term" value="F:tRNA binding"/>
    <property type="evidence" value="ECO:0007669"/>
    <property type="project" value="UniProtKB-KW"/>
</dbReference>
<dbReference type="NCBIfam" id="TIGR01211">
    <property type="entry name" value="ELP3"/>
    <property type="match status" value="1"/>
</dbReference>
<evidence type="ECO:0000256" key="15">
    <source>
        <dbReference type="PIRSR" id="PIRSR005669-1"/>
    </source>
</evidence>
<keyword evidence="18" id="KW-1185">Reference proteome</keyword>
<evidence type="ECO:0000256" key="2">
    <source>
        <dbReference type="ARBA" id="ARBA00005494"/>
    </source>
</evidence>
<reference evidence="17 18" key="2">
    <citation type="journal article" date="2000" name="Proc. Natl. Acad. Sci. U.S.A.">
        <title>Archaeal adaptation to higher temperatures revealed by genomic sequence of Thermoplasma volcanium.</title>
        <authorList>
            <person name="Kawashima T."/>
            <person name="Amano N."/>
            <person name="Koike H."/>
            <person name="Makino S."/>
            <person name="Higuchi S."/>
            <person name="Kawashima-Ohya Y."/>
            <person name="Watanabe K."/>
            <person name="Yamazaki M."/>
            <person name="Kanehori K."/>
            <person name="Kawamoto T."/>
            <person name="Nunoshiba T."/>
            <person name="Yamamoto Y."/>
            <person name="Aramaki H."/>
            <person name="Makino K."/>
            <person name="Suzuki M."/>
        </authorList>
    </citation>
    <scope>NUCLEOTIDE SEQUENCE [LARGE SCALE GENOMIC DNA]</scope>
    <source>
        <strain evidence="18">ATCC 51530 / DSM 4299 / JCM 9571 / NBRC 15438 / GSS1</strain>
    </source>
</reference>
<dbReference type="KEGG" id="tvo:TVG0485350"/>
<dbReference type="SUPFAM" id="SSF102114">
    <property type="entry name" value="Radical SAM enzymes"/>
    <property type="match status" value="1"/>
</dbReference>
<dbReference type="CDD" id="cd04301">
    <property type="entry name" value="NAT_SF"/>
    <property type="match status" value="1"/>
</dbReference>
<dbReference type="eggNOG" id="arCOG01361">
    <property type="taxonomic scope" value="Archaea"/>
</dbReference>
<dbReference type="Gene3D" id="3.30.750.200">
    <property type="match status" value="1"/>
</dbReference>
<keyword evidence="10 15" id="KW-0408">Iron</keyword>
<dbReference type="InterPro" id="IPR034687">
    <property type="entry name" value="ELP3-like"/>
</dbReference>
<dbReference type="InterPro" id="IPR000182">
    <property type="entry name" value="GNAT_dom"/>
</dbReference>
<feature type="domain" description="Radical SAM core" evidence="16">
    <location>
        <begin position="82"/>
        <end position="351"/>
    </location>
</feature>
<keyword evidence="3" id="KW-0004">4Fe-4S</keyword>
<dbReference type="SMART" id="SM00729">
    <property type="entry name" value="Elp3"/>
    <property type="match status" value="1"/>
</dbReference>
<evidence type="ECO:0000256" key="14">
    <source>
        <dbReference type="ARBA" id="ARBA00047372"/>
    </source>
</evidence>
<keyword evidence="12" id="KW-0012">Acyltransferase</keyword>
<keyword evidence="9" id="KW-0694">RNA-binding</keyword>
<evidence type="ECO:0000256" key="12">
    <source>
        <dbReference type="ARBA" id="ARBA00023315"/>
    </source>
</evidence>
<evidence type="ECO:0000256" key="11">
    <source>
        <dbReference type="ARBA" id="ARBA00023014"/>
    </source>
</evidence>
<sequence length="531" mass="61170">MMVYGIFLLTDYQLSCMDFFSEIREKLLNGEIESKEELEDLKVELSRKYHLDYVPGDVEILNSYEFDDDVKSMLRRKPTRTISGVSVVAAMTSPDRCPHGKCIFCPGGVDNNSPQSYTGFEPAALRGRNNRYDPYMETFSRIKQLETIGHDTSKIDLIVMGGTFTARPVDYQNSFIKGCLDAMNGYISNDLYQAIKINETSEHRCIGLTVETKPDWFFEKEIDDALNYGTTKVELGVQNINDRILRINNRGHTVEDIARSTQLARDAGLKIVYHIMPGMYGSSPSLDRESFLLMVNDERFKPDMLKIYPTLVTKGTALYNLWKNGKYRPYTTEETVELIVDFMKMMPPWIRVQRIQRDIPVQFIVAGVKRSDLRNLVEERIRKEGTKTREIRYREIGHYNGSVENIHLSVDKYEAAGGTEYFISYVTDDDHIVGFVRLRQPSEMAHRQEMLGSAIVRELKVFGQEVPVGRRDLKNWQHHGYGMRLMEEAERIARDDLGLDRILVISGIGVRQYFRKIGYEDLGPYVAKSLK</sequence>
<dbReference type="InterPro" id="IPR007197">
    <property type="entry name" value="rSAM"/>
</dbReference>
<dbReference type="PhylomeDB" id="Q97BF8"/>
<dbReference type="PANTHER" id="PTHR11135:SF7">
    <property type="entry name" value="TRNA URIDINE(34) ACETYLTRANSFERASE"/>
    <property type="match status" value="1"/>
</dbReference>
<dbReference type="GO" id="GO:0002926">
    <property type="term" value="P:tRNA wobble base 5-methoxycarbonylmethyl-2-thiouridinylation"/>
    <property type="evidence" value="ECO:0007669"/>
    <property type="project" value="TreeGrafter"/>
</dbReference>
<dbReference type="HOGENOM" id="CLU_025983_2_1_2"/>
<reference evidence="17 18" key="1">
    <citation type="journal article" date="1999" name="Proc. Jpn. Acad.">
        <title>Determination of the complete genomic DNA sequence of Thermoplasma volvanium GSS1.</title>
        <authorList>
            <person name="Kawashima T."/>
            <person name="Yamamoto Y."/>
            <person name="Aramaki H."/>
            <person name="Nunoshiba T."/>
            <person name="Kawamoto T."/>
            <person name="Watanabe K."/>
            <person name="Yamazaki M."/>
            <person name="Kanehori K."/>
            <person name="Amano N."/>
            <person name="Ohya Y."/>
            <person name="Makino K."/>
            <person name="Suzuki M."/>
        </authorList>
    </citation>
    <scope>NUCLEOTIDE SEQUENCE [LARGE SCALE GENOMIC DNA]</scope>
    <source>
        <strain evidence="18">ATCC 51530 / DSM 4299 / JCM 9571 / NBRC 15438 / GSS1</strain>
    </source>
</reference>
<name>Q97BF8_THEVO</name>
<evidence type="ECO:0000313" key="17">
    <source>
        <dbReference type="EMBL" id="BAB59640.1"/>
    </source>
</evidence>
<comment type="similarity">
    <text evidence="2">Belongs to the ELP3 family.</text>
</comment>
<protein>
    <recommendedName>
        <fullName evidence="13">tRNA carboxymethyluridine synthase</fullName>
        <ecNumber evidence="13">2.3.1.311</ecNumber>
    </recommendedName>
</protein>
<dbReference type="SFLD" id="SFLDG01086">
    <property type="entry name" value="elongater_protein-like"/>
    <property type="match status" value="1"/>
</dbReference>
<evidence type="ECO:0000256" key="7">
    <source>
        <dbReference type="ARBA" id="ARBA00022694"/>
    </source>
</evidence>
<dbReference type="InterPro" id="IPR039661">
    <property type="entry name" value="ELP3"/>
</dbReference>
<keyword evidence="6" id="KW-0949">S-adenosyl-L-methionine</keyword>
<keyword evidence="8 15" id="KW-0479">Metal-binding</keyword>
<dbReference type="InterPro" id="IPR056591">
    <property type="entry name" value="ELP3-like_N"/>
</dbReference>
<dbReference type="Pfam" id="PF00583">
    <property type="entry name" value="Acetyltransf_1"/>
    <property type="match status" value="1"/>
</dbReference>
<comment type="pathway">
    <text evidence="1">tRNA modification.</text>
</comment>
<keyword evidence="11 15" id="KW-0411">Iron-sulfur</keyword>
<evidence type="ECO:0000256" key="13">
    <source>
        <dbReference type="ARBA" id="ARBA00044771"/>
    </source>
</evidence>